<evidence type="ECO:0000256" key="6">
    <source>
        <dbReference type="ARBA" id="ARBA00023316"/>
    </source>
</evidence>
<evidence type="ECO:0000256" key="3">
    <source>
        <dbReference type="ARBA" id="ARBA00022801"/>
    </source>
</evidence>
<dbReference type="PANTHER" id="PTHR21581:SF33">
    <property type="entry name" value="D-ALANYL-D-ALANINE CARBOXYPEPTIDASE DACB"/>
    <property type="match status" value="1"/>
</dbReference>
<feature type="binding site" evidence="8">
    <location>
        <position position="218"/>
    </location>
    <ligand>
        <name>substrate</name>
    </ligand>
</feature>
<comment type="similarity">
    <text evidence="1 9">Belongs to the peptidase S11 family.</text>
</comment>
<comment type="caution">
    <text evidence="11">The sequence shown here is derived from an EMBL/GenBank/DDBJ whole genome shotgun (WGS) entry which is preliminary data.</text>
</comment>
<dbReference type="EMBL" id="MJEH01000011">
    <property type="protein sequence ID" value="OEH93532.1"/>
    <property type="molecule type" value="Genomic_DNA"/>
</dbReference>
<evidence type="ECO:0000256" key="5">
    <source>
        <dbReference type="ARBA" id="ARBA00022984"/>
    </source>
</evidence>
<dbReference type="InterPro" id="IPR012338">
    <property type="entry name" value="Beta-lactam/transpept-like"/>
</dbReference>
<dbReference type="PANTHER" id="PTHR21581">
    <property type="entry name" value="D-ALANYL-D-ALANINE CARBOXYPEPTIDASE"/>
    <property type="match status" value="1"/>
</dbReference>
<dbReference type="Proteomes" id="UP000095209">
    <property type="component" value="Unassembled WGS sequence"/>
</dbReference>
<evidence type="ECO:0000256" key="8">
    <source>
        <dbReference type="PIRSR" id="PIRSR618044-2"/>
    </source>
</evidence>
<accession>A0A1E5LHG7</accession>
<keyword evidence="2" id="KW-0732">Signal</keyword>
<evidence type="ECO:0000256" key="1">
    <source>
        <dbReference type="ARBA" id="ARBA00007164"/>
    </source>
</evidence>
<dbReference type="AlphaFoldDB" id="A0A1E5LHG7"/>
<keyword evidence="12" id="KW-1185">Reference proteome</keyword>
<dbReference type="PRINTS" id="PR00725">
    <property type="entry name" value="DADACBPTASE1"/>
</dbReference>
<evidence type="ECO:0000256" key="2">
    <source>
        <dbReference type="ARBA" id="ARBA00022729"/>
    </source>
</evidence>
<keyword evidence="4" id="KW-0133">Cell shape</keyword>
<evidence type="ECO:0000259" key="10">
    <source>
        <dbReference type="Pfam" id="PF00768"/>
    </source>
</evidence>
<name>A0A1E5LHG7_9BACI</name>
<keyword evidence="11" id="KW-0121">Carboxypeptidase</keyword>
<dbReference type="InterPro" id="IPR018044">
    <property type="entry name" value="Peptidase_S11"/>
</dbReference>
<evidence type="ECO:0000256" key="4">
    <source>
        <dbReference type="ARBA" id="ARBA00022960"/>
    </source>
</evidence>
<dbReference type="GO" id="GO:0008360">
    <property type="term" value="P:regulation of cell shape"/>
    <property type="evidence" value="ECO:0007669"/>
    <property type="project" value="UniProtKB-KW"/>
</dbReference>
<keyword evidence="6" id="KW-0961">Cell wall biogenesis/degradation</keyword>
<sequence length="377" mass="42455">MGKNYIFQLMLVVFLIVSVSLPTNVSAMVTSAESAILMEEHSGRVLYGQDIHTKKRIASITKIMTAVLAIESGKLDDVVKISKRAEGTEGSSLYLRAGDEIKLEELVYGLMLRSGNDAAVAIAEHVGGSLEGFVYLMNEKAAEIGMTNTQFMNPHGLDDHEEHLSTAYDMALLTRYAMQNETYEKVSGTKLYKSDGFGIWRNKNKLLTMLYEYCTGGKTGYTKRASRTLVTTASKDSEDLIAVTIKASRGDWDDHKRMYEWGFQSYKTELLQEEGELEQVKHDFYKGNVSIDRDVDYPLTGDELNSLEEKVLLLRPKEEWEKTGVPSIVGKLQFEIDSELIEDVPIYFSGQAPWEKPTWWESWTSALMDMLGVNRSG</sequence>
<evidence type="ECO:0000256" key="9">
    <source>
        <dbReference type="RuleBase" id="RU004016"/>
    </source>
</evidence>
<dbReference type="GO" id="GO:0071555">
    <property type="term" value="P:cell wall organization"/>
    <property type="evidence" value="ECO:0007669"/>
    <property type="project" value="UniProtKB-KW"/>
</dbReference>
<evidence type="ECO:0000256" key="7">
    <source>
        <dbReference type="PIRSR" id="PIRSR618044-1"/>
    </source>
</evidence>
<gene>
    <name evidence="11" type="ORF">BFG57_00635</name>
</gene>
<dbReference type="GO" id="GO:0006508">
    <property type="term" value="P:proteolysis"/>
    <property type="evidence" value="ECO:0007669"/>
    <property type="project" value="InterPro"/>
</dbReference>
<feature type="active site" description="Acyl-ester intermediate" evidence="7">
    <location>
        <position position="59"/>
    </location>
</feature>
<dbReference type="OrthoDB" id="9791132at2"/>
<reference evidence="11 12" key="1">
    <citation type="submission" date="2016-08" db="EMBL/GenBank/DDBJ databases">
        <title>Genome of Bacillus solimangrovi GH2-4.</title>
        <authorList>
            <person name="Lim S."/>
            <person name="Kim B.-C."/>
        </authorList>
    </citation>
    <scope>NUCLEOTIDE SEQUENCE [LARGE SCALE GENOMIC DNA]</scope>
    <source>
        <strain evidence="11 12">GH2-4</strain>
    </source>
</reference>
<feature type="active site" evidence="7">
    <location>
        <position position="114"/>
    </location>
</feature>
<feature type="active site" description="Proton acceptor" evidence="7">
    <location>
        <position position="62"/>
    </location>
</feature>
<dbReference type="Pfam" id="PF00768">
    <property type="entry name" value="Peptidase_S11"/>
    <property type="match status" value="1"/>
</dbReference>
<dbReference type="SUPFAM" id="SSF56601">
    <property type="entry name" value="beta-lactamase/transpeptidase-like"/>
    <property type="match status" value="1"/>
</dbReference>
<evidence type="ECO:0000313" key="12">
    <source>
        <dbReference type="Proteomes" id="UP000095209"/>
    </source>
</evidence>
<feature type="domain" description="Peptidase S11 D-alanyl-D-alanine carboxypeptidase A N-terminal" evidence="10">
    <location>
        <begin position="25"/>
        <end position="248"/>
    </location>
</feature>
<dbReference type="RefSeq" id="WP_069716435.1">
    <property type="nucleotide sequence ID" value="NZ_MJEH01000011.1"/>
</dbReference>
<protein>
    <submittedName>
        <fullName evidence="11">D-alanyl-D-alanine carboxypeptidase</fullName>
    </submittedName>
</protein>
<keyword evidence="11" id="KW-0645">Protease</keyword>
<dbReference type="Gene3D" id="2.30.140.30">
    <property type="match status" value="1"/>
</dbReference>
<proteinExistence type="inferred from homology"/>
<keyword evidence="5" id="KW-0573">Peptidoglycan synthesis</keyword>
<dbReference type="GO" id="GO:0009002">
    <property type="term" value="F:serine-type D-Ala-D-Ala carboxypeptidase activity"/>
    <property type="evidence" value="ECO:0007669"/>
    <property type="project" value="InterPro"/>
</dbReference>
<dbReference type="InterPro" id="IPR001967">
    <property type="entry name" value="Peptidase_S11_N"/>
</dbReference>
<dbReference type="Gene3D" id="3.40.710.10">
    <property type="entry name" value="DD-peptidase/beta-lactamase superfamily"/>
    <property type="match status" value="1"/>
</dbReference>
<keyword evidence="3" id="KW-0378">Hydrolase</keyword>
<dbReference type="GO" id="GO:0009252">
    <property type="term" value="P:peptidoglycan biosynthetic process"/>
    <property type="evidence" value="ECO:0007669"/>
    <property type="project" value="UniProtKB-KW"/>
</dbReference>
<evidence type="ECO:0000313" key="11">
    <source>
        <dbReference type="EMBL" id="OEH93532.1"/>
    </source>
</evidence>
<dbReference type="STRING" id="1305675.BFG57_00635"/>
<organism evidence="11 12">
    <name type="scientific">Bacillus solimangrovi</name>
    <dbReference type="NCBI Taxonomy" id="1305675"/>
    <lineage>
        <taxon>Bacteria</taxon>
        <taxon>Bacillati</taxon>
        <taxon>Bacillota</taxon>
        <taxon>Bacilli</taxon>
        <taxon>Bacillales</taxon>
        <taxon>Bacillaceae</taxon>
        <taxon>Bacillus</taxon>
    </lineage>
</organism>